<dbReference type="InterPro" id="IPR015943">
    <property type="entry name" value="WD40/YVTN_repeat-like_dom_sf"/>
</dbReference>
<dbReference type="Gene3D" id="2.130.10.10">
    <property type="entry name" value="YVTN repeat-like/Quinoprotein amine dehydrogenase"/>
    <property type="match status" value="1"/>
</dbReference>
<dbReference type="PANTHER" id="PTHR31270">
    <property type="entry name" value="GLUTAMINYL-PEPTIDE CYCLOTRANSFERASE"/>
    <property type="match status" value="1"/>
</dbReference>
<dbReference type="PANTHER" id="PTHR31270:SF1">
    <property type="entry name" value="GLUTAMINYL-PEPTIDE CYCLOTRANSFERASE"/>
    <property type="match status" value="1"/>
</dbReference>
<accession>A0A1P8F8K7</accession>
<proteinExistence type="predicted"/>
<name>A0A1P8F8K7_9CHLR</name>
<dbReference type="KEGG" id="dfo:Dform_01440"/>
<sequence>MSVVLGGCMIASKIRVTAAAAIIAMALGLQPGCAESPAVSTTATQTTIPPVANYTYRVVNSYPYDRAAFTEGLVYADGFLYESTGLYGQSTVRKVDLATGQVLQSTSLDPKYFGEGLTLWQNSLIQLTWQTHIGFVYSKDNFTVLKSFSYTTEGWGLTQDGTRLIMSDGTSTIYFLDPVTLQATGKIDVRDHGTPVVNINELEYVNGKIYANIWLTDEIAIIDPGTGNVESWVDLTGLLPPFANPVAVDVLNGIAYDPVGKRLFVTGKLWPLLFEIELVPKS</sequence>
<dbReference type="InterPro" id="IPR011044">
    <property type="entry name" value="Quino_amine_DH_bsu"/>
</dbReference>
<feature type="chain" id="PRO_5012478775" evidence="1">
    <location>
        <begin position="35"/>
        <end position="282"/>
    </location>
</feature>
<reference evidence="3" key="1">
    <citation type="submission" date="2016-11" db="EMBL/GenBank/DDBJ databases">
        <title>Dehalogenimonas formicexedens sp. nov., a chlorinated alkane respiring bacterium isolated from contaminated groundwater.</title>
        <authorList>
            <person name="Key T.A."/>
            <person name="Bowman K.S."/>
            <person name="Lee I."/>
            <person name="Chun J."/>
            <person name="Albuquerque L."/>
            <person name="da Costa M.S."/>
            <person name="Rainey F.A."/>
            <person name="Moe W.M."/>
        </authorList>
    </citation>
    <scope>NUCLEOTIDE SEQUENCE [LARGE SCALE GENOMIC DNA]</scope>
    <source>
        <strain evidence="3">NSZ-14</strain>
    </source>
</reference>
<dbReference type="STRING" id="1839801.Dform_01440"/>
<keyword evidence="3" id="KW-1185">Reference proteome</keyword>
<dbReference type="Proteomes" id="UP000185934">
    <property type="component" value="Chromosome"/>
</dbReference>
<evidence type="ECO:0000313" key="3">
    <source>
        <dbReference type="Proteomes" id="UP000185934"/>
    </source>
</evidence>
<organism evidence="2 3">
    <name type="scientific">Dehalogenimonas formicexedens</name>
    <dbReference type="NCBI Taxonomy" id="1839801"/>
    <lineage>
        <taxon>Bacteria</taxon>
        <taxon>Bacillati</taxon>
        <taxon>Chloroflexota</taxon>
        <taxon>Dehalococcoidia</taxon>
        <taxon>Dehalococcoidales</taxon>
        <taxon>Dehalococcoidaceae</taxon>
        <taxon>Dehalogenimonas</taxon>
    </lineage>
</organism>
<evidence type="ECO:0000256" key="1">
    <source>
        <dbReference type="SAM" id="SignalP"/>
    </source>
</evidence>
<dbReference type="SUPFAM" id="SSF50969">
    <property type="entry name" value="YVTN repeat-like/Quinoprotein amine dehydrogenase"/>
    <property type="match status" value="1"/>
</dbReference>
<dbReference type="GO" id="GO:0016603">
    <property type="term" value="F:glutaminyl-peptide cyclotransferase activity"/>
    <property type="evidence" value="ECO:0007669"/>
    <property type="project" value="InterPro"/>
</dbReference>
<feature type="signal peptide" evidence="1">
    <location>
        <begin position="1"/>
        <end position="34"/>
    </location>
</feature>
<dbReference type="AlphaFoldDB" id="A0A1P8F8K7"/>
<evidence type="ECO:0000313" key="2">
    <source>
        <dbReference type="EMBL" id="APV44763.1"/>
    </source>
</evidence>
<dbReference type="Pfam" id="PF05096">
    <property type="entry name" value="Glu_cyclase_2"/>
    <property type="match status" value="1"/>
</dbReference>
<keyword evidence="1" id="KW-0732">Signal</keyword>
<gene>
    <name evidence="2" type="ORF">Dform_01440</name>
</gene>
<dbReference type="InterPro" id="IPR007788">
    <property type="entry name" value="QCT"/>
</dbReference>
<keyword evidence="2" id="KW-0808">Transferase</keyword>
<dbReference type="EMBL" id="CP018258">
    <property type="protein sequence ID" value="APV44763.1"/>
    <property type="molecule type" value="Genomic_DNA"/>
</dbReference>
<protein>
    <submittedName>
        <fullName evidence="2">Glutamine cyclotransferase</fullName>
    </submittedName>
</protein>